<dbReference type="Gene3D" id="3.40.190.10">
    <property type="entry name" value="Periplasmic binding protein-like II"/>
    <property type="match status" value="2"/>
</dbReference>
<organism evidence="3 4">
    <name type="scientific">Ventrimonas faecis</name>
    <dbReference type="NCBI Taxonomy" id="3133170"/>
    <lineage>
        <taxon>Bacteria</taxon>
        <taxon>Bacillati</taxon>
        <taxon>Bacillota</taxon>
        <taxon>Clostridia</taxon>
        <taxon>Lachnospirales</taxon>
        <taxon>Lachnospiraceae</taxon>
        <taxon>Ventrimonas</taxon>
    </lineage>
</organism>
<dbReference type="PANTHER" id="PTHR35936">
    <property type="entry name" value="MEMBRANE-BOUND LYTIC MUREIN TRANSGLYCOSYLASE F"/>
    <property type="match status" value="1"/>
</dbReference>
<gene>
    <name evidence="3" type="ORF">WMO41_15460</name>
</gene>
<keyword evidence="4" id="KW-1185">Reference proteome</keyword>
<evidence type="ECO:0000313" key="4">
    <source>
        <dbReference type="Proteomes" id="UP001437460"/>
    </source>
</evidence>
<accession>A0ABV1HQD9</accession>
<dbReference type="SUPFAM" id="SSF53850">
    <property type="entry name" value="Periplasmic binding protein-like II"/>
    <property type="match status" value="1"/>
</dbReference>
<evidence type="ECO:0000256" key="1">
    <source>
        <dbReference type="ARBA" id="ARBA00022729"/>
    </source>
</evidence>
<comment type="caution">
    <text evidence="3">The sequence shown here is derived from an EMBL/GenBank/DDBJ whole genome shotgun (WGS) entry which is preliminary data.</text>
</comment>
<keyword evidence="1" id="KW-0732">Signal</keyword>
<dbReference type="Pfam" id="PF00497">
    <property type="entry name" value="SBP_bac_3"/>
    <property type="match status" value="1"/>
</dbReference>
<name>A0ABV1HQD9_9FIRM</name>
<dbReference type="Proteomes" id="UP001437460">
    <property type="component" value="Unassembled WGS sequence"/>
</dbReference>
<protein>
    <submittedName>
        <fullName evidence="3">Transporter substrate-binding domain-containing protein</fullName>
    </submittedName>
</protein>
<evidence type="ECO:0000259" key="2">
    <source>
        <dbReference type="SMART" id="SM00062"/>
    </source>
</evidence>
<dbReference type="InterPro" id="IPR001638">
    <property type="entry name" value="Solute-binding_3/MltF_N"/>
</dbReference>
<dbReference type="PROSITE" id="PS51257">
    <property type="entry name" value="PROKAR_LIPOPROTEIN"/>
    <property type="match status" value="1"/>
</dbReference>
<sequence>MGSRKTGMIFGLAVLACGLVCGCGNNQNTQDAGGDRKPVIIGIDKFEPYTYLDMDGNVTGVDIDIATTAFHELGYEPQFEVIPWNEKNALLADGSIDCIWSCYSMNGREEDYQWAGPYLYSRQVIAVRTDSDIQNFDDLADKKVGVQVTTRAANLFLHTVDSALPHVKQVNCFATTEDMFAAMRKDYIDVIAGHEALINELIKNGNGAYRLLEESPHVSKVGVAFQKGTHQELAEKLGGVIRELSENGTIGTIAAQYGLDADKVVVRGDTDEK</sequence>
<reference evidence="3 4" key="1">
    <citation type="submission" date="2024-03" db="EMBL/GenBank/DDBJ databases">
        <title>Human intestinal bacterial collection.</title>
        <authorList>
            <person name="Pauvert C."/>
            <person name="Hitch T.C.A."/>
            <person name="Clavel T."/>
        </authorList>
    </citation>
    <scope>NUCLEOTIDE SEQUENCE [LARGE SCALE GENOMIC DNA]</scope>
    <source>
        <strain evidence="3 4">CLA-AP-H27</strain>
    </source>
</reference>
<dbReference type="SMART" id="SM00062">
    <property type="entry name" value="PBPb"/>
    <property type="match status" value="1"/>
</dbReference>
<evidence type="ECO:0000313" key="3">
    <source>
        <dbReference type="EMBL" id="MEQ2564544.1"/>
    </source>
</evidence>
<dbReference type="RefSeq" id="WP_349230527.1">
    <property type="nucleotide sequence ID" value="NZ_JBBMFJ010000054.1"/>
</dbReference>
<feature type="domain" description="Solute-binding protein family 3/N-terminal" evidence="2">
    <location>
        <begin position="38"/>
        <end position="261"/>
    </location>
</feature>
<dbReference type="EMBL" id="JBBMFJ010000054">
    <property type="protein sequence ID" value="MEQ2564544.1"/>
    <property type="molecule type" value="Genomic_DNA"/>
</dbReference>
<proteinExistence type="predicted"/>